<dbReference type="EMBL" id="JASCZI010152357">
    <property type="protein sequence ID" value="MED6175981.1"/>
    <property type="molecule type" value="Genomic_DNA"/>
</dbReference>
<reference evidence="2 3" key="1">
    <citation type="journal article" date="2023" name="Plants (Basel)">
        <title>Bridging the Gap: Combining Genomics and Transcriptomics Approaches to Understand Stylosanthes scabra, an Orphan Legume from the Brazilian Caatinga.</title>
        <authorList>
            <person name="Ferreira-Neto J.R.C."/>
            <person name="da Silva M.D."/>
            <person name="Binneck E."/>
            <person name="de Melo N.F."/>
            <person name="da Silva R.H."/>
            <person name="de Melo A.L.T.M."/>
            <person name="Pandolfi V."/>
            <person name="Bustamante F.O."/>
            <person name="Brasileiro-Vidal A.C."/>
            <person name="Benko-Iseppon A.M."/>
        </authorList>
    </citation>
    <scope>NUCLEOTIDE SEQUENCE [LARGE SCALE GENOMIC DNA]</scope>
    <source>
        <tissue evidence="2">Leaves</tissue>
    </source>
</reference>
<evidence type="ECO:0000313" key="3">
    <source>
        <dbReference type="Proteomes" id="UP001341840"/>
    </source>
</evidence>
<organism evidence="2 3">
    <name type="scientific">Stylosanthes scabra</name>
    <dbReference type="NCBI Taxonomy" id="79078"/>
    <lineage>
        <taxon>Eukaryota</taxon>
        <taxon>Viridiplantae</taxon>
        <taxon>Streptophyta</taxon>
        <taxon>Embryophyta</taxon>
        <taxon>Tracheophyta</taxon>
        <taxon>Spermatophyta</taxon>
        <taxon>Magnoliopsida</taxon>
        <taxon>eudicotyledons</taxon>
        <taxon>Gunneridae</taxon>
        <taxon>Pentapetalae</taxon>
        <taxon>rosids</taxon>
        <taxon>fabids</taxon>
        <taxon>Fabales</taxon>
        <taxon>Fabaceae</taxon>
        <taxon>Papilionoideae</taxon>
        <taxon>50 kb inversion clade</taxon>
        <taxon>dalbergioids sensu lato</taxon>
        <taxon>Dalbergieae</taxon>
        <taxon>Pterocarpus clade</taxon>
        <taxon>Stylosanthes</taxon>
    </lineage>
</organism>
<feature type="region of interest" description="Disordered" evidence="1">
    <location>
        <begin position="27"/>
        <end position="48"/>
    </location>
</feature>
<evidence type="ECO:0000256" key="1">
    <source>
        <dbReference type="SAM" id="MobiDB-lite"/>
    </source>
</evidence>
<gene>
    <name evidence="2" type="ORF">PIB30_083511</name>
</gene>
<sequence length="129" mass="14177">MAGSTNNNGVMAADTAAAGMAECTTAARAGSTGTPDATAGDPACTRHPRRRGTLYIHARCDPSSAHHTKTRRTSHWFPLSTSLKVLDKPLQHEHLIYTSRYHKTFTKLLSHSTRSSPNFKIFLECLIRQ</sequence>
<comment type="caution">
    <text evidence="2">The sequence shown here is derived from an EMBL/GenBank/DDBJ whole genome shotgun (WGS) entry which is preliminary data.</text>
</comment>
<protein>
    <submittedName>
        <fullName evidence="2">Uncharacterized protein</fullName>
    </submittedName>
</protein>
<accession>A0ABU6VQS9</accession>
<name>A0ABU6VQS9_9FABA</name>
<keyword evidence="3" id="KW-1185">Reference proteome</keyword>
<proteinExistence type="predicted"/>
<dbReference type="Proteomes" id="UP001341840">
    <property type="component" value="Unassembled WGS sequence"/>
</dbReference>
<evidence type="ECO:0000313" key="2">
    <source>
        <dbReference type="EMBL" id="MED6175981.1"/>
    </source>
</evidence>